<dbReference type="InterPro" id="IPR005467">
    <property type="entry name" value="His_kinase_dom"/>
</dbReference>
<evidence type="ECO:0000256" key="4">
    <source>
        <dbReference type="ARBA" id="ARBA00022777"/>
    </source>
</evidence>
<dbReference type="Pfam" id="PF00512">
    <property type="entry name" value="HisKA"/>
    <property type="match status" value="1"/>
</dbReference>
<evidence type="ECO:0000259" key="6">
    <source>
        <dbReference type="PROSITE" id="PS50109"/>
    </source>
</evidence>
<dbReference type="GO" id="GO:0000155">
    <property type="term" value="F:phosphorelay sensor kinase activity"/>
    <property type="evidence" value="ECO:0007669"/>
    <property type="project" value="InterPro"/>
</dbReference>
<dbReference type="InterPro" id="IPR036097">
    <property type="entry name" value="HisK_dim/P_sf"/>
</dbReference>
<dbReference type="GO" id="GO:0000156">
    <property type="term" value="F:phosphorelay response regulator activity"/>
    <property type="evidence" value="ECO:0007669"/>
    <property type="project" value="TreeGrafter"/>
</dbReference>
<dbReference type="InterPro" id="IPR050351">
    <property type="entry name" value="BphY/WalK/GraS-like"/>
</dbReference>
<reference evidence="7 8" key="1">
    <citation type="journal article" date="2015" name="Int. J. Syst. Evol. Microbiol.">
        <title>Sphingomonas hengshuiensis sp. nov., isolated from lake wetland.</title>
        <authorList>
            <person name="Wei S."/>
            <person name="Wang T."/>
            <person name="Liu H."/>
            <person name="Zhang C."/>
            <person name="Guo J."/>
            <person name="Wang Q."/>
            <person name="Liang K."/>
            <person name="Zhang Z."/>
        </authorList>
    </citation>
    <scope>NUCLEOTIDE SEQUENCE [LARGE SCALE GENOMIC DNA]</scope>
    <source>
        <strain evidence="7 8">WHSC-8</strain>
    </source>
</reference>
<dbReference type="Gene3D" id="1.10.287.130">
    <property type="match status" value="1"/>
</dbReference>
<dbReference type="AlphaFoldDB" id="A0A7U4J6K2"/>
<dbReference type="SUPFAM" id="SSF47384">
    <property type="entry name" value="Homodimeric domain of signal transducing histidine kinase"/>
    <property type="match status" value="1"/>
</dbReference>
<keyword evidence="4" id="KW-0418">Kinase</keyword>
<dbReference type="KEGG" id="sphi:TS85_04105"/>
<accession>A0A7U4J6K2</accession>
<dbReference type="RefSeq" id="WP_320407143.1">
    <property type="nucleotide sequence ID" value="NZ_CP010836.1"/>
</dbReference>
<sequence>MRFDDTLETVLAADMDTPYGVQSLWRQLVDLIGRRRVAPDARAMAKLQAIRDQVPAPIRAASARALEFAQPPAPLVRLFALDTLAIAIPVLRSAVLTSSEWIHLLPELSPPARTVLRNRRDLGPVVKRALESFGKYDFVLPDATGGEAEQRVEAPVASDLAEAVQSEPVAASAPLADVAEDGADVPEPEVVAHEQPLETPAPAVQAPENEPEMLPVADEEPGVPPDAVLADASAASEPEADAVAVAPDEDYSFVALATGVPTPLPAKVPAEDEIMAAPVQSGTVGAEAVGEPVAEGPVEPQTEPMSEFETLVAQTPAEAAEDAELDVGPLQFDSMPEANAEGTFEIAEVVARIDAFWRHREEKGPPPPRPPRAGDAFRFETDAKGVIRWVEGVSRAPVVGLSLDVQGPPAGSRVDGAATGAFRRRAAFATARLVIEGESDASGDWLISGVPAFDPANGRFTGYRGTARRPRVDERAEPLRAAPDESSADSLRQLVHELRTPTNAIAGFAEMIETQMLGPVSDPYRERANVIRAQARDLLGAIDDLDLAARIDSAALSLVPGLLTLRPLLAGIADDLAPLSEIRGSVIALPIDDLAVIGDRRAVERLLARLLATLVSASGAGERIGIHVAPEADDIVAITIDRPKALADYPGDSVLGIDDEHEDATLLGTGFALRLARNLARELGGSLAIAADSLTLRLPAAVNRAMGQANLS</sequence>
<dbReference type="Proteomes" id="UP000032300">
    <property type="component" value="Chromosome"/>
</dbReference>
<dbReference type="InterPro" id="IPR003661">
    <property type="entry name" value="HisK_dim/P_dom"/>
</dbReference>
<dbReference type="SMART" id="SM00388">
    <property type="entry name" value="HisKA"/>
    <property type="match status" value="1"/>
</dbReference>
<dbReference type="PANTHER" id="PTHR42878">
    <property type="entry name" value="TWO-COMPONENT HISTIDINE KINASE"/>
    <property type="match status" value="1"/>
</dbReference>
<name>A0A7U4J6K2_9SPHN</name>
<feature type="domain" description="Histidine kinase" evidence="6">
    <location>
        <begin position="493"/>
        <end position="689"/>
    </location>
</feature>
<dbReference type="CDD" id="cd00082">
    <property type="entry name" value="HisKA"/>
    <property type="match status" value="1"/>
</dbReference>
<keyword evidence="3" id="KW-0808">Transferase</keyword>
<dbReference type="EC" id="2.7.13.3" evidence="2"/>
<evidence type="ECO:0000256" key="3">
    <source>
        <dbReference type="ARBA" id="ARBA00022679"/>
    </source>
</evidence>
<feature type="region of interest" description="Disordered" evidence="5">
    <location>
        <begin position="461"/>
        <end position="487"/>
    </location>
</feature>
<evidence type="ECO:0000313" key="8">
    <source>
        <dbReference type="Proteomes" id="UP000032300"/>
    </source>
</evidence>
<keyword evidence="8" id="KW-1185">Reference proteome</keyword>
<dbReference type="GO" id="GO:0007234">
    <property type="term" value="P:osmosensory signaling via phosphorelay pathway"/>
    <property type="evidence" value="ECO:0007669"/>
    <property type="project" value="TreeGrafter"/>
</dbReference>
<dbReference type="PANTHER" id="PTHR42878:SF14">
    <property type="entry name" value="OSMOLARITY TWO-COMPONENT SYSTEM PROTEIN SSK1"/>
    <property type="match status" value="1"/>
</dbReference>
<evidence type="ECO:0000256" key="1">
    <source>
        <dbReference type="ARBA" id="ARBA00000085"/>
    </source>
</evidence>
<dbReference type="PROSITE" id="PS50109">
    <property type="entry name" value="HIS_KIN"/>
    <property type="match status" value="1"/>
</dbReference>
<organism evidence="7 8">
    <name type="scientific">Sphingomonas hengshuiensis</name>
    <dbReference type="NCBI Taxonomy" id="1609977"/>
    <lineage>
        <taxon>Bacteria</taxon>
        <taxon>Pseudomonadati</taxon>
        <taxon>Pseudomonadota</taxon>
        <taxon>Alphaproteobacteria</taxon>
        <taxon>Sphingomonadales</taxon>
        <taxon>Sphingomonadaceae</taxon>
        <taxon>Sphingomonas</taxon>
    </lineage>
</organism>
<evidence type="ECO:0000256" key="2">
    <source>
        <dbReference type="ARBA" id="ARBA00012438"/>
    </source>
</evidence>
<dbReference type="EMBL" id="CP010836">
    <property type="protein sequence ID" value="AJP71176.1"/>
    <property type="molecule type" value="Genomic_DNA"/>
</dbReference>
<evidence type="ECO:0000256" key="5">
    <source>
        <dbReference type="SAM" id="MobiDB-lite"/>
    </source>
</evidence>
<gene>
    <name evidence="7" type="ORF">TS85_04105</name>
</gene>
<reference evidence="7 8" key="2">
    <citation type="submission" date="2015-02" db="EMBL/GenBank/DDBJ databases">
        <title>The complete genome of Sphingomonas hengshuiensis sp. WHSC-8 isolated from soil of Hengshui Lake.</title>
        <authorList>
            <person name="Wei S."/>
            <person name="Guo J."/>
            <person name="Su C."/>
            <person name="Wu R."/>
            <person name="Zhang Z."/>
            <person name="Liang K."/>
            <person name="Li H."/>
            <person name="Wang T."/>
            <person name="Liu H."/>
            <person name="Zhang C."/>
            <person name="Li Z."/>
            <person name="Wang Q."/>
            <person name="Meng J."/>
        </authorList>
    </citation>
    <scope>NUCLEOTIDE SEQUENCE [LARGE SCALE GENOMIC DNA]</scope>
    <source>
        <strain evidence="7 8">WHSC-8</strain>
    </source>
</reference>
<protein>
    <recommendedName>
        <fullName evidence="2">histidine kinase</fullName>
        <ecNumber evidence="2">2.7.13.3</ecNumber>
    </recommendedName>
</protein>
<proteinExistence type="predicted"/>
<comment type="catalytic activity">
    <reaction evidence="1">
        <text>ATP + protein L-histidine = ADP + protein N-phospho-L-histidine.</text>
        <dbReference type="EC" id="2.7.13.3"/>
    </reaction>
</comment>
<evidence type="ECO:0000313" key="7">
    <source>
        <dbReference type="EMBL" id="AJP71176.1"/>
    </source>
</evidence>
<dbReference type="GO" id="GO:0030295">
    <property type="term" value="F:protein kinase activator activity"/>
    <property type="evidence" value="ECO:0007669"/>
    <property type="project" value="TreeGrafter"/>
</dbReference>